<protein>
    <submittedName>
        <fullName evidence="1">mRNA splicing protein</fullName>
    </submittedName>
</protein>
<sequence length="91" mass="9521">MSSISQFLPQPKHTTSRPETTTAVVSTLTTVASNDIPQYGQRAGWQPKTASDFGGGGAYPEIHVLQYPLGMGRKGASKGNALSKQVDGSGN</sequence>
<name>A0ACC1LXX1_9FUNG</name>
<organism evidence="1 2">
    <name type="scientific">Coemansia aciculifera</name>
    <dbReference type="NCBI Taxonomy" id="417176"/>
    <lineage>
        <taxon>Eukaryota</taxon>
        <taxon>Fungi</taxon>
        <taxon>Fungi incertae sedis</taxon>
        <taxon>Zoopagomycota</taxon>
        <taxon>Kickxellomycotina</taxon>
        <taxon>Kickxellomycetes</taxon>
        <taxon>Kickxellales</taxon>
        <taxon>Kickxellaceae</taxon>
        <taxon>Coemansia</taxon>
    </lineage>
</organism>
<gene>
    <name evidence="1" type="primary">PRP45</name>
    <name evidence="1" type="ORF">IWW38_004989</name>
</gene>
<dbReference type="EMBL" id="JANBVB010002077">
    <property type="protein sequence ID" value="KAJ2888189.1"/>
    <property type="molecule type" value="Genomic_DNA"/>
</dbReference>
<keyword evidence="2" id="KW-1185">Reference proteome</keyword>
<evidence type="ECO:0000313" key="2">
    <source>
        <dbReference type="Proteomes" id="UP001139981"/>
    </source>
</evidence>
<feature type="non-terminal residue" evidence="1">
    <location>
        <position position="91"/>
    </location>
</feature>
<comment type="caution">
    <text evidence="1">The sequence shown here is derived from an EMBL/GenBank/DDBJ whole genome shotgun (WGS) entry which is preliminary data.</text>
</comment>
<evidence type="ECO:0000313" key="1">
    <source>
        <dbReference type="EMBL" id="KAJ2888189.1"/>
    </source>
</evidence>
<accession>A0ACC1LXX1</accession>
<reference evidence="1" key="1">
    <citation type="submission" date="2022-07" db="EMBL/GenBank/DDBJ databases">
        <title>Phylogenomic reconstructions and comparative analyses of Kickxellomycotina fungi.</title>
        <authorList>
            <person name="Reynolds N.K."/>
            <person name="Stajich J.E."/>
            <person name="Barry K."/>
            <person name="Grigoriev I.V."/>
            <person name="Crous P."/>
            <person name="Smith M.E."/>
        </authorList>
    </citation>
    <scope>NUCLEOTIDE SEQUENCE</scope>
    <source>
        <strain evidence="1">CBS 190363</strain>
    </source>
</reference>
<dbReference type="Proteomes" id="UP001139981">
    <property type="component" value="Unassembled WGS sequence"/>
</dbReference>
<proteinExistence type="predicted"/>